<name>A0A1I2QNM8_9HYPH</name>
<dbReference type="EMBL" id="FOPM01000001">
    <property type="protein sequence ID" value="SFG30195.1"/>
    <property type="molecule type" value="Genomic_DNA"/>
</dbReference>
<sequence>MPRVRPSARQFLGDRRAVSAVEFALIVPFFLVLMAAGLQLTAYLMAIRKVDLIANSISEILSQTMPPQNSTVATVSSADLHFNFDASMVLFPYMLADSYRRNRPWYENITIDFSSITFTPKNATCAGNGDPSDCYTAKVIWTTTGTAGNNQRPCGVPQLPAADDAAPTPQTLPRSVFGPGSVIAVDVVFPFAPAVGGGFIDPIRIARSVFLQPRYASRVDYDTTNDERR</sequence>
<evidence type="ECO:0000313" key="3">
    <source>
        <dbReference type="Proteomes" id="UP000199229"/>
    </source>
</evidence>
<dbReference type="STRING" id="582675.SAMN05192565_101285"/>
<evidence type="ECO:0000313" key="2">
    <source>
        <dbReference type="EMBL" id="SFG30195.1"/>
    </source>
</evidence>
<keyword evidence="1" id="KW-1133">Transmembrane helix</keyword>
<dbReference type="Proteomes" id="UP000199229">
    <property type="component" value="Unassembled WGS sequence"/>
</dbReference>
<accession>A0A1I2QNM8</accession>
<keyword evidence="1" id="KW-0812">Transmembrane</keyword>
<organism evidence="2 3">
    <name type="scientific">Methylobacterium gossipiicola</name>
    <dbReference type="NCBI Taxonomy" id="582675"/>
    <lineage>
        <taxon>Bacteria</taxon>
        <taxon>Pseudomonadati</taxon>
        <taxon>Pseudomonadota</taxon>
        <taxon>Alphaproteobacteria</taxon>
        <taxon>Hyphomicrobiales</taxon>
        <taxon>Methylobacteriaceae</taxon>
        <taxon>Methylobacterium</taxon>
    </lineage>
</organism>
<protein>
    <submittedName>
        <fullName evidence="2">TadE-like protein</fullName>
    </submittedName>
</protein>
<dbReference type="RefSeq" id="WP_091968180.1">
    <property type="nucleotide sequence ID" value="NZ_FOPM01000001.1"/>
</dbReference>
<keyword evidence="1" id="KW-0472">Membrane</keyword>
<dbReference type="OrthoDB" id="7906240at2"/>
<gene>
    <name evidence="2" type="ORF">SAMN05192565_101285</name>
</gene>
<reference evidence="3" key="1">
    <citation type="submission" date="2016-10" db="EMBL/GenBank/DDBJ databases">
        <authorList>
            <person name="Varghese N."/>
            <person name="Submissions S."/>
        </authorList>
    </citation>
    <scope>NUCLEOTIDE SEQUENCE [LARGE SCALE GENOMIC DNA]</scope>
    <source>
        <strain evidence="3">Gh-105</strain>
    </source>
</reference>
<evidence type="ECO:0000256" key="1">
    <source>
        <dbReference type="SAM" id="Phobius"/>
    </source>
</evidence>
<keyword evidence="3" id="KW-1185">Reference proteome</keyword>
<dbReference type="AlphaFoldDB" id="A0A1I2QNM8"/>
<proteinExistence type="predicted"/>
<feature type="transmembrane region" description="Helical" evidence="1">
    <location>
        <begin position="21"/>
        <end position="46"/>
    </location>
</feature>